<dbReference type="OrthoDB" id="514967at2759"/>
<dbReference type="Pfam" id="PF03110">
    <property type="entry name" value="SBP"/>
    <property type="match status" value="1"/>
</dbReference>
<accession>A0A835XM14</accession>
<dbReference type="InterPro" id="IPR044817">
    <property type="entry name" value="SBP-like"/>
</dbReference>
<dbReference type="GO" id="GO:0003677">
    <property type="term" value="F:DNA binding"/>
    <property type="evidence" value="ECO:0007669"/>
    <property type="project" value="InterPro"/>
</dbReference>
<gene>
    <name evidence="6" type="ORF">HYH03_015369</name>
</gene>
<dbReference type="GO" id="GO:0005634">
    <property type="term" value="C:nucleus"/>
    <property type="evidence" value="ECO:0007669"/>
    <property type="project" value="InterPro"/>
</dbReference>
<feature type="compositionally biased region" description="Pro residues" evidence="4">
    <location>
        <begin position="1028"/>
        <end position="1038"/>
    </location>
</feature>
<comment type="caution">
    <text evidence="6">The sequence shown here is derived from an EMBL/GenBank/DDBJ whole genome shotgun (WGS) entry which is preliminary data.</text>
</comment>
<dbReference type="SUPFAM" id="SSF48403">
    <property type="entry name" value="Ankyrin repeat"/>
    <property type="match status" value="1"/>
</dbReference>
<keyword evidence="2" id="KW-0863">Zinc-finger</keyword>
<feature type="compositionally biased region" description="Low complexity" evidence="4">
    <location>
        <begin position="368"/>
        <end position="381"/>
    </location>
</feature>
<evidence type="ECO:0000313" key="6">
    <source>
        <dbReference type="EMBL" id="KAG2485925.1"/>
    </source>
</evidence>
<dbReference type="PANTHER" id="PTHR31251">
    <property type="entry name" value="SQUAMOSA PROMOTER-BINDING-LIKE PROTEIN 4"/>
    <property type="match status" value="1"/>
</dbReference>
<evidence type="ECO:0000256" key="4">
    <source>
        <dbReference type="SAM" id="MobiDB-lite"/>
    </source>
</evidence>
<protein>
    <recommendedName>
        <fullName evidence="5">SBP-type domain-containing protein</fullName>
    </recommendedName>
</protein>
<feature type="compositionally biased region" description="Polar residues" evidence="4">
    <location>
        <begin position="283"/>
        <end position="296"/>
    </location>
</feature>
<dbReference type="AlphaFoldDB" id="A0A835XM14"/>
<reference evidence="6" key="1">
    <citation type="journal article" date="2020" name="bioRxiv">
        <title>Comparative genomics of Chlamydomonas.</title>
        <authorList>
            <person name="Craig R.J."/>
            <person name="Hasan A.R."/>
            <person name="Ness R.W."/>
            <person name="Keightley P.D."/>
        </authorList>
    </citation>
    <scope>NUCLEOTIDE SEQUENCE</scope>
    <source>
        <strain evidence="6">CCAP 11/70</strain>
    </source>
</reference>
<name>A0A835XM14_9CHLO</name>
<keyword evidence="1" id="KW-0479">Metal-binding</keyword>
<dbReference type="InterPro" id="IPR036893">
    <property type="entry name" value="SBP_sf"/>
</dbReference>
<dbReference type="InterPro" id="IPR004333">
    <property type="entry name" value="SBP_dom"/>
</dbReference>
<evidence type="ECO:0000259" key="5">
    <source>
        <dbReference type="PROSITE" id="PS51141"/>
    </source>
</evidence>
<evidence type="ECO:0000256" key="3">
    <source>
        <dbReference type="ARBA" id="ARBA00022833"/>
    </source>
</evidence>
<dbReference type="SUPFAM" id="SSF103612">
    <property type="entry name" value="SBT domain"/>
    <property type="match status" value="1"/>
</dbReference>
<proteinExistence type="predicted"/>
<dbReference type="PANTHER" id="PTHR31251:SF169">
    <property type="entry name" value="SQUAMOSA PROMOTER-BINDING-LIKE PROTEIN 8"/>
    <property type="match status" value="1"/>
</dbReference>
<keyword evidence="7" id="KW-1185">Reference proteome</keyword>
<evidence type="ECO:0000313" key="7">
    <source>
        <dbReference type="Proteomes" id="UP000612055"/>
    </source>
</evidence>
<organism evidence="6 7">
    <name type="scientific">Edaphochlamys debaryana</name>
    <dbReference type="NCBI Taxonomy" id="47281"/>
    <lineage>
        <taxon>Eukaryota</taxon>
        <taxon>Viridiplantae</taxon>
        <taxon>Chlorophyta</taxon>
        <taxon>core chlorophytes</taxon>
        <taxon>Chlorophyceae</taxon>
        <taxon>CS clade</taxon>
        <taxon>Chlamydomonadales</taxon>
        <taxon>Chlamydomonadales incertae sedis</taxon>
        <taxon>Edaphochlamys</taxon>
    </lineage>
</organism>
<dbReference type="EMBL" id="JAEHOE010000120">
    <property type="protein sequence ID" value="KAG2485925.1"/>
    <property type="molecule type" value="Genomic_DNA"/>
</dbReference>
<feature type="region of interest" description="Disordered" evidence="4">
    <location>
        <begin position="281"/>
        <end position="381"/>
    </location>
</feature>
<evidence type="ECO:0000256" key="2">
    <source>
        <dbReference type="ARBA" id="ARBA00022771"/>
    </source>
</evidence>
<feature type="compositionally biased region" description="Polar residues" evidence="4">
    <location>
        <begin position="306"/>
        <end position="326"/>
    </location>
</feature>
<evidence type="ECO:0000256" key="1">
    <source>
        <dbReference type="ARBA" id="ARBA00022723"/>
    </source>
</evidence>
<dbReference type="InterPro" id="IPR036770">
    <property type="entry name" value="Ankyrin_rpt-contain_sf"/>
</dbReference>
<feature type="domain" description="SBP-type" evidence="5">
    <location>
        <begin position="399"/>
        <end position="476"/>
    </location>
</feature>
<sequence length="1171" mass="121224">MADFQNIFNDDEAGSERANSITSSDLDPFLLQGDDQTWAVEDWNWDPFNMFAAPKEVPNVACCQALKRRKMAEHTATSGAPVAQQQQHAACAPGHGAHGGASRPAAGAAGACCSALQGHNAQQAVAGPLQTALQGMMQKPETCGGASMACHGPMLAPPPPMPVAAQVAAAGGPHMQMGMGMGQAHMAWPGMPDLSNPGSVAAAAAAAAAAAPNFFGGGGQLAAMGWGAQAMALQMPGLGLPGFPGHAQCAPAMAMPAMQGPTSGIFNQQASIAVPSALPSPALGSTNDTTSLQASADNAKPPCCSGNRNMGPTCSGGRQQADSSNKAPPPAPKGQHGHGHHGGPAAIAGEMSDFAISDSEDEEEVARRAPAPARGPAQAPQHPVLGDVVALNDVYDDGLMVCQVPGCGKDLTNLKEYHQRYRICDVHIKLQQVMKDGRLQRFCQQCGRFHDLTAFDGNRKSCRDQLSKHNARRRRRAQAEQAKGKAATADAGAAGAAAAAAAAVGAGGVAFDGDVGKLLACLMQSPAQLHALRLLLGVPTHPALPTPGGAMGLGAMVASPESGSDGSDQARTYGLARDILAGRNEFSPAFESEHRMIRLSMKLFNKTPADLPADLRNQVTSWLASAPLAMEASIRPGCVFLTVQVLVDERGAAQAEAPDALPAFAEHLLTRTGCPFWHSGTYTLQLGTDLLLVREGKVDPAGVSRGDGRFPVVRRLGPLAAVAGQPVVLKLHGNNLDASGCSVILRWGNRHLKAHVQALSAHRAVVRLPPLPDVCGPVWVEVSRGAYLSPAKQLLVARDEVLVEELNKLDVRGGPIPTHVVEALMQDMAIVLQHIAGQPGVAAQLPHAAVALKARRLLAMACDMGWAAVASAVLPLACARCSCAAEMVAAIHAASVPSAAAAGAAAGSEKEKDSRGLTLLHRAVRSGSIPLLAGMLAWGDSHGYRWRVDAAGPAGITPLHLAAMLDDARVGLLLLDHCGWPAAFTHLRTDTGVTPFHLGFQMGHYQVDTLMSALGGLHQVVDLNNQQPAPPPPPPPPARRSRCGAVVGCKPDDDEDVKPDVKTLGGGGGKGHHGSGSCSEIDPCEQCHCTLPPLLLSIMASCNDCGRRRMCMDAETAVATTRAGECGCGGARPSMRADSGEVCCSRGHTTIFSITALCQGCHANRQVLAAA</sequence>
<dbReference type="GO" id="GO:0008270">
    <property type="term" value="F:zinc ion binding"/>
    <property type="evidence" value="ECO:0007669"/>
    <property type="project" value="UniProtKB-KW"/>
</dbReference>
<dbReference type="Proteomes" id="UP000612055">
    <property type="component" value="Unassembled WGS sequence"/>
</dbReference>
<feature type="region of interest" description="Disordered" evidence="4">
    <location>
        <begin position="1"/>
        <end position="26"/>
    </location>
</feature>
<dbReference type="PROSITE" id="PS51141">
    <property type="entry name" value="ZF_SBP"/>
    <property type="match status" value="1"/>
</dbReference>
<dbReference type="Gene3D" id="1.25.40.20">
    <property type="entry name" value="Ankyrin repeat-containing domain"/>
    <property type="match status" value="1"/>
</dbReference>
<dbReference type="Gene3D" id="4.10.1100.10">
    <property type="entry name" value="Transcription factor, SBP-box domain"/>
    <property type="match status" value="1"/>
</dbReference>
<feature type="region of interest" description="Disordered" evidence="4">
    <location>
        <begin position="466"/>
        <end position="486"/>
    </location>
</feature>
<feature type="region of interest" description="Disordered" evidence="4">
    <location>
        <begin position="1023"/>
        <end position="1072"/>
    </location>
</feature>
<keyword evidence="3" id="KW-0862">Zinc</keyword>